<sequence length="83" mass="9417">MDSEVNWIFNIQLKSLINAVITGEALSVFGMMSTYITRWSGASWIIAYHPIWCQKRSPKVTEIQETSNQFSDPAEVAHRTAGR</sequence>
<dbReference type="EMBL" id="CALTRL010000839">
    <property type="protein sequence ID" value="CAH7669905.1"/>
    <property type="molecule type" value="Genomic_DNA"/>
</dbReference>
<evidence type="ECO:0000313" key="1">
    <source>
        <dbReference type="EMBL" id="CAH7669905.1"/>
    </source>
</evidence>
<gene>
    <name evidence="1" type="ORF">PPACK8108_LOCUS4559</name>
</gene>
<dbReference type="Proteomes" id="UP001153365">
    <property type="component" value="Unassembled WGS sequence"/>
</dbReference>
<name>A0AAV0AP03_PHAPC</name>
<dbReference type="AlphaFoldDB" id="A0AAV0AP03"/>
<accession>A0AAV0AP03</accession>
<protein>
    <submittedName>
        <fullName evidence="1">Uncharacterized protein</fullName>
    </submittedName>
</protein>
<proteinExistence type="predicted"/>
<keyword evidence="2" id="KW-1185">Reference proteome</keyword>
<reference evidence="1" key="1">
    <citation type="submission" date="2022-06" db="EMBL/GenBank/DDBJ databases">
        <authorList>
            <consortium name="SYNGENTA / RWTH Aachen University"/>
        </authorList>
    </citation>
    <scope>NUCLEOTIDE SEQUENCE</scope>
</reference>
<evidence type="ECO:0000313" key="2">
    <source>
        <dbReference type="Proteomes" id="UP001153365"/>
    </source>
</evidence>
<comment type="caution">
    <text evidence="1">The sequence shown here is derived from an EMBL/GenBank/DDBJ whole genome shotgun (WGS) entry which is preliminary data.</text>
</comment>
<organism evidence="1 2">
    <name type="scientific">Phakopsora pachyrhizi</name>
    <name type="common">Asian soybean rust disease fungus</name>
    <dbReference type="NCBI Taxonomy" id="170000"/>
    <lineage>
        <taxon>Eukaryota</taxon>
        <taxon>Fungi</taxon>
        <taxon>Dikarya</taxon>
        <taxon>Basidiomycota</taxon>
        <taxon>Pucciniomycotina</taxon>
        <taxon>Pucciniomycetes</taxon>
        <taxon>Pucciniales</taxon>
        <taxon>Phakopsoraceae</taxon>
        <taxon>Phakopsora</taxon>
    </lineage>
</organism>